<keyword evidence="2" id="KW-0472">Membrane</keyword>
<keyword evidence="2" id="KW-0812">Transmembrane</keyword>
<evidence type="ECO:0000313" key="3">
    <source>
        <dbReference type="EMBL" id="PDW03677.1"/>
    </source>
</evidence>
<dbReference type="OrthoDB" id="9806575at2"/>
<protein>
    <submittedName>
        <fullName evidence="3">Na+/H+ antiporter subunit G</fullName>
    </submittedName>
</protein>
<dbReference type="Pfam" id="PF03334">
    <property type="entry name" value="PhaG_MnhG_YufB"/>
    <property type="match status" value="1"/>
</dbReference>
<comment type="similarity">
    <text evidence="1">Belongs to the CPA3 antiporters (TC 2.A.63) subunit G family.</text>
</comment>
<evidence type="ECO:0000256" key="1">
    <source>
        <dbReference type="ARBA" id="ARBA00008404"/>
    </source>
</evidence>
<dbReference type="EMBL" id="NQWI01000024">
    <property type="protein sequence ID" value="PDW03677.1"/>
    <property type="molecule type" value="Genomic_DNA"/>
</dbReference>
<feature type="transmembrane region" description="Helical" evidence="2">
    <location>
        <begin position="6"/>
        <end position="27"/>
    </location>
</feature>
<dbReference type="RefSeq" id="WP_097643485.1">
    <property type="nucleotide sequence ID" value="NZ_NQWI01000024.1"/>
</dbReference>
<sequence>MTILETITFILCLMGVFFMLLSSFGLLRLPDVYTRGHSAGKAGTIGVIGVLLGVGLYHADPLATAKMLALIVFFLLTSPVAAQIIERAAFVTEVEMLENDAPNDLKGRYDEHGNLR</sequence>
<reference evidence="4" key="1">
    <citation type="submission" date="2017-08" db="EMBL/GenBank/DDBJ databases">
        <authorList>
            <person name="Grouzdev D.S."/>
            <person name="Gaisin V.A."/>
            <person name="Rysina M.S."/>
            <person name="Gorlenko V.M."/>
        </authorList>
    </citation>
    <scope>NUCLEOTIDE SEQUENCE [LARGE SCALE GENOMIC DNA]</scope>
    <source>
        <strain evidence="4">Kir15-3F</strain>
    </source>
</reference>
<dbReference type="PANTHER" id="PTHR34703:SF1">
    <property type="entry name" value="ANTIPORTER SUBUNIT MNHG2-RELATED"/>
    <property type="match status" value="1"/>
</dbReference>
<comment type="caution">
    <text evidence="3">The sequence shown here is derived from an EMBL/GenBank/DDBJ whole genome shotgun (WGS) entry which is preliminary data.</text>
</comment>
<dbReference type="AlphaFoldDB" id="A0A2A6RKS2"/>
<evidence type="ECO:0000313" key="4">
    <source>
        <dbReference type="Proteomes" id="UP000220527"/>
    </source>
</evidence>
<dbReference type="Proteomes" id="UP000220527">
    <property type="component" value="Unassembled WGS sequence"/>
</dbReference>
<accession>A0A2A6RKS2</accession>
<evidence type="ECO:0000256" key="2">
    <source>
        <dbReference type="SAM" id="Phobius"/>
    </source>
</evidence>
<organism evidence="3 4">
    <name type="scientific">Candidatus Viridilinea mediisalina</name>
    <dbReference type="NCBI Taxonomy" id="2024553"/>
    <lineage>
        <taxon>Bacteria</taxon>
        <taxon>Bacillati</taxon>
        <taxon>Chloroflexota</taxon>
        <taxon>Chloroflexia</taxon>
        <taxon>Chloroflexales</taxon>
        <taxon>Chloroflexineae</taxon>
        <taxon>Oscillochloridaceae</taxon>
        <taxon>Candidatus Viridilinea</taxon>
    </lineage>
</organism>
<keyword evidence="2" id="KW-1133">Transmembrane helix</keyword>
<feature type="transmembrane region" description="Helical" evidence="2">
    <location>
        <begin position="65"/>
        <end position="85"/>
    </location>
</feature>
<dbReference type="NCBIfam" id="TIGR01300">
    <property type="entry name" value="CPA3_mnhG_phaG"/>
    <property type="match status" value="1"/>
</dbReference>
<dbReference type="NCBIfam" id="NF009314">
    <property type="entry name" value="PRK12674.1-2"/>
    <property type="match status" value="1"/>
</dbReference>
<dbReference type="PANTHER" id="PTHR34703">
    <property type="entry name" value="ANTIPORTER SUBUNIT MNHG2-RELATED"/>
    <property type="match status" value="1"/>
</dbReference>
<name>A0A2A6RKS2_9CHLR</name>
<gene>
    <name evidence="3" type="ORF">CJ255_07575</name>
</gene>
<dbReference type="InterPro" id="IPR005133">
    <property type="entry name" value="PhaG_MnhG_YufB"/>
</dbReference>
<dbReference type="GO" id="GO:0015385">
    <property type="term" value="F:sodium:proton antiporter activity"/>
    <property type="evidence" value="ECO:0007669"/>
    <property type="project" value="TreeGrafter"/>
</dbReference>
<feature type="transmembrane region" description="Helical" evidence="2">
    <location>
        <begin position="39"/>
        <end position="59"/>
    </location>
</feature>
<proteinExistence type="inferred from homology"/>
<keyword evidence="4" id="KW-1185">Reference proteome</keyword>